<reference evidence="3" key="1">
    <citation type="submission" date="2016-01" db="EMBL/GenBank/DDBJ databases">
        <authorList>
            <person name="Peeters C."/>
        </authorList>
    </citation>
    <scope>NUCLEOTIDE SEQUENCE [LARGE SCALE GENOMIC DNA]</scope>
    <source>
        <strain evidence="3">LMG 22940</strain>
    </source>
</reference>
<name>A0A158JUU4_9BURK</name>
<evidence type="ECO:0000313" key="4">
    <source>
        <dbReference type="Proteomes" id="UP000054770"/>
    </source>
</evidence>
<keyword evidence="4" id="KW-1185">Reference proteome</keyword>
<dbReference type="EMBL" id="FCON02000050">
    <property type="protein sequence ID" value="SAL72588.1"/>
    <property type="molecule type" value="Genomic_DNA"/>
</dbReference>
<dbReference type="RefSeq" id="WP_374729593.1">
    <property type="nucleotide sequence ID" value="NZ_FCON02000050.1"/>
</dbReference>
<dbReference type="PANTHER" id="PTHR21193:SF3">
    <property type="entry name" value="OXIDOREDUCTASE-LIKE DOMAIN-CONTAINING PROTEIN 1"/>
    <property type="match status" value="1"/>
</dbReference>
<evidence type="ECO:0000259" key="2">
    <source>
        <dbReference type="Pfam" id="PF09791"/>
    </source>
</evidence>
<dbReference type="AlphaFoldDB" id="A0A158JUU4"/>
<dbReference type="Pfam" id="PF09791">
    <property type="entry name" value="Oxidored-like"/>
    <property type="match status" value="1"/>
</dbReference>
<evidence type="ECO:0000256" key="1">
    <source>
        <dbReference type="SAM" id="MobiDB-lite"/>
    </source>
</evidence>
<gene>
    <name evidence="3" type="ORF">AWB68_04292</name>
</gene>
<feature type="domain" description="Oxidoreductase-like" evidence="2">
    <location>
        <begin position="25"/>
        <end position="64"/>
    </location>
</feature>
<dbReference type="Proteomes" id="UP000054770">
    <property type="component" value="Unassembled WGS sequence"/>
</dbReference>
<proteinExistence type="predicted"/>
<dbReference type="PANTHER" id="PTHR21193">
    <property type="entry name" value="OXIDOREDUCTASE-LIKE DOMAIN-CONTAINING PROTEIN 1"/>
    <property type="match status" value="1"/>
</dbReference>
<dbReference type="InterPro" id="IPR019180">
    <property type="entry name" value="Oxidoreductase-like_N"/>
</dbReference>
<dbReference type="InterPro" id="IPR039251">
    <property type="entry name" value="OXLD1"/>
</dbReference>
<evidence type="ECO:0000313" key="3">
    <source>
        <dbReference type="EMBL" id="SAL72588.1"/>
    </source>
</evidence>
<sequence length="73" mass="8323">MESNAFFRLHVPPMPSPDTENDPRPVPPERPAPDECCQSGCEPCVFDLYEEALDRYEAELRAWEARVRSTPSS</sequence>
<feature type="region of interest" description="Disordered" evidence="1">
    <location>
        <begin position="1"/>
        <end position="34"/>
    </location>
</feature>
<comment type="caution">
    <text evidence="3">The sequence shown here is derived from an EMBL/GenBank/DDBJ whole genome shotgun (WGS) entry which is preliminary data.</text>
</comment>
<organism evidence="3 4">
    <name type="scientific">Caballeronia choica</name>
    <dbReference type="NCBI Taxonomy" id="326476"/>
    <lineage>
        <taxon>Bacteria</taxon>
        <taxon>Pseudomonadati</taxon>
        <taxon>Pseudomonadota</taxon>
        <taxon>Betaproteobacteria</taxon>
        <taxon>Burkholderiales</taxon>
        <taxon>Burkholderiaceae</taxon>
        <taxon>Caballeronia</taxon>
    </lineage>
</organism>
<accession>A0A158JUU4</accession>
<protein>
    <recommendedName>
        <fullName evidence="2">Oxidoreductase-like domain-containing protein</fullName>
    </recommendedName>
</protein>